<dbReference type="InterPro" id="IPR029000">
    <property type="entry name" value="Cyclophilin-like_dom_sf"/>
</dbReference>
<evidence type="ECO:0000259" key="7">
    <source>
        <dbReference type="PROSITE" id="PS50975"/>
    </source>
</evidence>
<dbReference type="SUPFAM" id="SSF50891">
    <property type="entry name" value="Cyclophilin-like"/>
    <property type="match status" value="2"/>
</dbReference>
<accession>A0AAD2K6C4</accession>
<dbReference type="InterPro" id="IPR011761">
    <property type="entry name" value="ATP-grasp"/>
</dbReference>
<dbReference type="PROSITE" id="PS00867">
    <property type="entry name" value="CPSASE_2"/>
    <property type="match status" value="1"/>
</dbReference>
<evidence type="ECO:0000313" key="10">
    <source>
        <dbReference type="Proteomes" id="UP001295794"/>
    </source>
</evidence>
<dbReference type="InterPro" id="IPR050856">
    <property type="entry name" value="Biotin_carboxylase_complex"/>
</dbReference>
<dbReference type="InterPro" id="IPR005479">
    <property type="entry name" value="CPAse_ATP-bd"/>
</dbReference>
<evidence type="ECO:0000256" key="6">
    <source>
        <dbReference type="PROSITE-ProRule" id="PRU00409"/>
    </source>
</evidence>
<dbReference type="SUPFAM" id="SSF160467">
    <property type="entry name" value="PH0987 N-terminal domain-like"/>
    <property type="match status" value="1"/>
</dbReference>
<dbReference type="Gene3D" id="3.30.470.20">
    <property type="entry name" value="ATP-grasp fold, B domain"/>
    <property type="match status" value="1"/>
</dbReference>
<dbReference type="Proteomes" id="UP001295794">
    <property type="component" value="Unassembled WGS sequence"/>
</dbReference>
<dbReference type="SMART" id="SM00878">
    <property type="entry name" value="Biotin_carb_C"/>
    <property type="match status" value="1"/>
</dbReference>
<dbReference type="InterPro" id="IPR005481">
    <property type="entry name" value="BC-like_N"/>
</dbReference>
<dbReference type="PANTHER" id="PTHR18866">
    <property type="entry name" value="CARBOXYLASE:PYRUVATE/ACETYL-COA/PROPIONYL-COA CARBOXYLASE"/>
    <property type="match status" value="1"/>
</dbReference>
<dbReference type="SMART" id="SM00796">
    <property type="entry name" value="AHS1"/>
    <property type="match status" value="1"/>
</dbReference>
<dbReference type="GO" id="GO:0016874">
    <property type="term" value="F:ligase activity"/>
    <property type="evidence" value="ECO:0007669"/>
    <property type="project" value="UniProtKB-KW"/>
</dbReference>
<dbReference type="PANTHER" id="PTHR18866:SF128">
    <property type="entry name" value="UREA AMIDOLYASE"/>
    <property type="match status" value="1"/>
</dbReference>
<dbReference type="CDD" id="cd06850">
    <property type="entry name" value="biotinyl_domain"/>
    <property type="match status" value="1"/>
</dbReference>
<evidence type="ECO:0000256" key="2">
    <source>
        <dbReference type="ARBA" id="ARBA00022741"/>
    </source>
</evidence>
<evidence type="ECO:0000313" key="9">
    <source>
        <dbReference type="EMBL" id="CAK5281441.1"/>
    </source>
</evidence>
<dbReference type="InterPro" id="IPR005482">
    <property type="entry name" value="Biotin_COase_C"/>
</dbReference>
<organism evidence="9 10">
    <name type="scientific">Mycena citricolor</name>
    <dbReference type="NCBI Taxonomy" id="2018698"/>
    <lineage>
        <taxon>Eukaryota</taxon>
        <taxon>Fungi</taxon>
        <taxon>Dikarya</taxon>
        <taxon>Basidiomycota</taxon>
        <taxon>Agaricomycotina</taxon>
        <taxon>Agaricomycetes</taxon>
        <taxon>Agaricomycetidae</taxon>
        <taxon>Agaricales</taxon>
        <taxon>Marasmiineae</taxon>
        <taxon>Mycenaceae</taxon>
        <taxon>Mycena</taxon>
    </lineage>
</organism>
<dbReference type="InterPro" id="IPR011764">
    <property type="entry name" value="Biotin_carboxylation_dom"/>
</dbReference>
<dbReference type="SUPFAM" id="SSF52440">
    <property type="entry name" value="PreATP-grasp domain"/>
    <property type="match status" value="1"/>
</dbReference>
<dbReference type="Gene3D" id="2.40.50.100">
    <property type="match status" value="1"/>
</dbReference>
<reference evidence="9" key="1">
    <citation type="submission" date="2023-11" db="EMBL/GenBank/DDBJ databases">
        <authorList>
            <person name="De Vega J J."/>
            <person name="De Vega J J."/>
        </authorList>
    </citation>
    <scope>NUCLEOTIDE SEQUENCE</scope>
</reference>
<dbReference type="SUPFAM" id="SSF56059">
    <property type="entry name" value="Glutathione synthetase ATP-binding domain-like"/>
    <property type="match status" value="1"/>
</dbReference>
<dbReference type="Pfam" id="PF00289">
    <property type="entry name" value="Biotin_carb_N"/>
    <property type="match status" value="1"/>
</dbReference>
<dbReference type="SMART" id="SM00797">
    <property type="entry name" value="AHS2"/>
    <property type="match status" value="1"/>
</dbReference>
<dbReference type="Gene3D" id="2.40.100.10">
    <property type="entry name" value="Cyclophilin-like"/>
    <property type="match status" value="2"/>
</dbReference>
<dbReference type="InterPro" id="IPR016185">
    <property type="entry name" value="PreATP-grasp_dom_sf"/>
</dbReference>
<dbReference type="GO" id="GO:0046872">
    <property type="term" value="F:metal ion binding"/>
    <property type="evidence" value="ECO:0007669"/>
    <property type="project" value="InterPro"/>
</dbReference>
<keyword evidence="10" id="KW-1185">Reference proteome</keyword>
<evidence type="ECO:0000256" key="3">
    <source>
        <dbReference type="ARBA" id="ARBA00022801"/>
    </source>
</evidence>
<feature type="domain" description="ATP-grasp" evidence="7">
    <location>
        <begin position="202"/>
        <end position="389"/>
    </location>
</feature>
<dbReference type="Pfam" id="PF02785">
    <property type="entry name" value="Biotin_carb_C"/>
    <property type="match status" value="1"/>
</dbReference>
<protein>
    <recommendedName>
        <fullName evidence="11">Urea carboxylase</fullName>
    </recommendedName>
</protein>
<feature type="domain" description="Biotin carboxylation" evidence="8">
    <location>
        <begin position="80"/>
        <end position="504"/>
    </location>
</feature>
<evidence type="ECO:0008006" key="11">
    <source>
        <dbReference type="Google" id="ProtNLM"/>
    </source>
</evidence>
<keyword evidence="4 6" id="KW-0067">ATP-binding</keyword>
<name>A0AAD2K6C4_9AGAR</name>
<comment type="caution">
    <text evidence="9">The sequence shown here is derived from an EMBL/GenBank/DDBJ whole genome shotgun (WGS) entry which is preliminary data.</text>
</comment>
<proteinExistence type="predicted"/>
<keyword evidence="3" id="KW-0378">Hydrolase</keyword>
<keyword evidence="2 6" id="KW-0547">Nucleotide-binding</keyword>
<dbReference type="GO" id="GO:0016787">
    <property type="term" value="F:hydrolase activity"/>
    <property type="evidence" value="ECO:0007669"/>
    <property type="project" value="UniProtKB-KW"/>
</dbReference>
<keyword evidence="1" id="KW-0436">Ligase</keyword>
<dbReference type="InterPro" id="IPR011054">
    <property type="entry name" value="Rudment_hybrid_motif"/>
</dbReference>
<dbReference type="Pfam" id="PF02682">
    <property type="entry name" value="CT_C_D"/>
    <property type="match status" value="1"/>
</dbReference>
<dbReference type="SUPFAM" id="SSF51246">
    <property type="entry name" value="Rudiment single hybrid motif"/>
    <property type="match status" value="1"/>
</dbReference>
<evidence type="ECO:0000256" key="1">
    <source>
        <dbReference type="ARBA" id="ARBA00022598"/>
    </source>
</evidence>
<dbReference type="PROSITE" id="PS50975">
    <property type="entry name" value="ATP_GRASP"/>
    <property type="match status" value="1"/>
</dbReference>
<dbReference type="PROSITE" id="PS50979">
    <property type="entry name" value="BC"/>
    <property type="match status" value="1"/>
</dbReference>
<dbReference type="Gene3D" id="3.30.1360.40">
    <property type="match status" value="1"/>
</dbReference>
<sequence length="1257" mass="137452">MVRMLTCNCTGTNFVIGRRSVLGKSSSRRRLSNCKTVQCMGESANSTFVSDNSHRYGKQTEARSSHGWHYLSLFPMDSPPSPKLLVFNRGEIAARIIRTARSMGVWCVAVFTPSDAGSAYVGMANESVPLSVPGESESTAYLQPGLGALNALCVEHKITHVIPGYGFLSESPELPLALPAAVCWVGPSPELMRLMAHKDRARNVAKEQGIPVLPGSLCHTVEDVLAEQIGYPILLKPPLGGGGSGMVVCGDAAALQRAFDGQPAFVVEKYLPSARHIEVQIFGNGLGDVIHLGLRECSVQRRYQKVIEETPSPFLRDKPDLRDKLLDAAIRLAQSVNYSSVGTVEFIVPNSAQEFYFLEMNTRIQVEHPVTECVHPGLDLVQMMLQNRFGHAIEVRLYAENPTESFRPCPGVLQQVVWPRYPWLRVDTWVQTGTLVTPHFDPLLAKLIVSGSTRPEAVRRMGKALAEADVSGSPNNMEYLRAIIASAVFGDGEATTRWLEEFEHTPNAMTVIAPALDMTVQSLPRRTYGWGVPPSGPFDEQAFRAANQLVGNSEETEAIEMIILPGAECRIKFWVDKVVSVTGCPISVFVEKNKIRMWDRVTVPAGAVLLLRQPRGGQRTYLAIQGGFPGIPLYLGSKSTSMGLGGYQGRALAVGDQLAVGRASDGASDPIMPLSAPTTYPTHVVLRVLRGPHDDDDYLTPAGIKAFYGTRWKVGLDSNRMGVRLLSETDEFRFEWSRGSGGLGGSHPSNILDTPYPPPGAVNVNGETPVILGPEGPDMGGYVCLCVVVPEDLAIVGQLRDGSIVEFRPVSMTDLGRVELIDPPKDPKLFILPSDGTSCSAVIRQAGQTAMLVEFGDTEPVEDLMVLRVKVHAFEQLIRQEQLAGVLRMSPCVRSTMIHFDANVVTPTEMLNSLVSVLKSLHASDMAHFPNRTVTLPIVLDDRWSQEAVQRYMQTTRSRAAYLPSNVQYLARNNGLVTETEVFDRLIQTPWLVFGMGFYLGCPFLVPLDPRSRLVAQKFNPSRTYTPRGAVGLAGVVGAIYPVDSPGGYMLFGRTVPVWEAWNANEKCLLKVFDEVRFVPVSEADYVEILREFDAGRYKLVTEETAFSLGTYLSDINKPLAAEERAQFELNQRVAVAETAEEETGLYTEWAEERKKSPRVEQEISINAETASIRSPISGVVSKILVTPGDILLDSNRPILVLLAMKMEIPITLAEAGLAAGVTVIGLGPGVTQNAHVQTEDVLVHLGQQEKSTVVVT</sequence>
<dbReference type="GO" id="GO:0005524">
    <property type="term" value="F:ATP binding"/>
    <property type="evidence" value="ECO:0007669"/>
    <property type="project" value="UniProtKB-UniRule"/>
</dbReference>
<keyword evidence="5" id="KW-0092">Biotin</keyword>
<gene>
    <name evidence="9" type="ORF">MYCIT1_LOCUS32568</name>
</gene>
<dbReference type="InterPro" id="IPR003778">
    <property type="entry name" value="CT_A_B"/>
</dbReference>
<evidence type="ECO:0000256" key="4">
    <source>
        <dbReference type="ARBA" id="ARBA00022840"/>
    </source>
</evidence>
<dbReference type="EMBL" id="CAVNYO010000444">
    <property type="protein sequence ID" value="CAK5281441.1"/>
    <property type="molecule type" value="Genomic_DNA"/>
</dbReference>
<dbReference type="AlphaFoldDB" id="A0AAD2K6C4"/>
<dbReference type="InterPro" id="IPR003833">
    <property type="entry name" value="CT_C_D"/>
</dbReference>
<dbReference type="Pfam" id="PF02626">
    <property type="entry name" value="CT_A_B"/>
    <property type="match status" value="1"/>
</dbReference>
<evidence type="ECO:0000259" key="8">
    <source>
        <dbReference type="PROSITE" id="PS50979"/>
    </source>
</evidence>
<evidence type="ECO:0000256" key="5">
    <source>
        <dbReference type="ARBA" id="ARBA00023267"/>
    </source>
</evidence>
<dbReference type="Pfam" id="PF02786">
    <property type="entry name" value="CPSase_L_D2"/>
    <property type="match status" value="1"/>
</dbReference>